<dbReference type="Proteomes" id="UP000295055">
    <property type="component" value="Unassembled WGS sequence"/>
</dbReference>
<evidence type="ECO:0000313" key="3">
    <source>
        <dbReference type="EMBL" id="TCT36668.1"/>
    </source>
</evidence>
<feature type="transmembrane region" description="Helical" evidence="1">
    <location>
        <begin position="67"/>
        <end position="86"/>
    </location>
</feature>
<feature type="domain" description="YcxB-like C-terminal" evidence="2">
    <location>
        <begin position="109"/>
        <end position="168"/>
    </location>
</feature>
<dbReference type="InterPro" id="IPR025588">
    <property type="entry name" value="YcxB-like_C"/>
</dbReference>
<keyword evidence="1" id="KW-0812">Transmembrane</keyword>
<dbReference type="OrthoDB" id="2866610at2"/>
<sequence length="180" mass="21039">MSLSVTVALSRQEFIAFSRYCHKNNYFLPKNRSLLTYTLLYLAFLAIMGGVFTLLQHFDIELNMGQFVVSVLMAILLYAIFAIRLFNTLNKAIPDADSSTFCTKTFTADENGLHIESAYGLWHYNWNSMRFIKQNGDTHYLFIDRTSAFIFPKRAFDSHENYLKFVQYLTQQNYFLNNPE</sequence>
<comment type="caution">
    <text evidence="3">The sequence shown here is derived from an EMBL/GenBank/DDBJ whole genome shotgun (WGS) entry which is preliminary data.</text>
</comment>
<dbReference type="AlphaFoldDB" id="A0A4R3NPG8"/>
<feature type="transmembrane region" description="Helical" evidence="1">
    <location>
        <begin position="34"/>
        <end position="55"/>
    </location>
</feature>
<name>A0A4R3NPG8_9GAMM</name>
<dbReference type="Pfam" id="PF14317">
    <property type="entry name" value="YcxB"/>
    <property type="match status" value="1"/>
</dbReference>
<dbReference type="RefSeq" id="WP_132495330.1">
    <property type="nucleotide sequence ID" value="NZ_SMAS01000002.1"/>
</dbReference>
<proteinExistence type="predicted"/>
<evidence type="ECO:0000256" key="1">
    <source>
        <dbReference type="SAM" id="Phobius"/>
    </source>
</evidence>
<organism evidence="3 4">
    <name type="scientific">Providencia alcalifaciens</name>
    <dbReference type="NCBI Taxonomy" id="126385"/>
    <lineage>
        <taxon>Bacteria</taxon>
        <taxon>Pseudomonadati</taxon>
        <taxon>Pseudomonadota</taxon>
        <taxon>Gammaproteobacteria</taxon>
        <taxon>Enterobacterales</taxon>
        <taxon>Morganellaceae</taxon>
        <taxon>Providencia</taxon>
    </lineage>
</organism>
<dbReference type="EMBL" id="SMAS01000002">
    <property type="protein sequence ID" value="TCT36668.1"/>
    <property type="molecule type" value="Genomic_DNA"/>
</dbReference>
<evidence type="ECO:0000313" key="4">
    <source>
        <dbReference type="Proteomes" id="UP000295055"/>
    </source>
</evidence>
<protein>
    <submittedName>
        <fullName evidence="3">YcxB-like protein</fullName>
    </submittedName>
</protein>
<gene>
    <name evidence="3" type="ORF">EC835_102119</name>
</gene>
<evidence type="ECO:0000259" key="2">
    <source>
        <dbReference type="Pfam" id="PF14317"/>
    </source>
</evidence>
<accession>A0A4R3NPG8</accession>
<reference evidence="3 4" key="1">
    <citation type="submission" date="2019-03" db="EMBL/GenBank/DDBJ databases">
        <title>Genomic analyses of the natural microbiome of Caenorhabditis elegans.</title>
        <authorList>
            <person name="Samuel B."/>
        </authorList>
    </citation>
    <scope>NUCLEOTIDE SEQUENCE [LARGE SCALE GENOMIC DNA]</scope>
    <source>
        <strain evidence="3 4">JUb102</strain>
    </source>
</reference>
<keyword evidence="1" id="KW-1133">Transmembrane helix</keyword>
<keyword evidence="1" id="KW-0472">Membrane</keyword>